<evidence type="ECO:0000313" key="2">
    <source>
        <dbReference type="Proteomes" id="UP000034354"/>
    </source>
</evidence>
<protein>
    <submittedName>
        <fullName evidence="1">Uncharacterized protein</fullName>
    </submittedName>
</protein>
<evidence type="ECO:0000313" key="1">
    <source>
        <dbReference type="EMBL" id="KKU09045.1"/>
    </source>
</evidence>
<accession>A0A0G1QK42</accession>
<dbReference type="Proteomes" id="UP000034354">
    <property type="component" value="Unassembled WGS sequence"/>
</dbReference>
<dbReference type="AlphaFoldDB" id="A0A0G1QK42"/>
<proteinExistence type="predicted"/>
<gene>
    <name evidence="1" type="ORF">UX09_C0005G0001</name>
</gene>
<reference evidence="1 2" key="1">
    <citation type="journal article" date="2015" name="Nature">
        <title>rRNA introns, odd ribosomes, and small enigmatic genomes across a large radiation of phyla.</title>
        <authorList>
            <person name="Brown C.T."/>
            <person name="Hug L.A."/>
            <person name="Thomas B.C."/>
            <person name="Sharon I."/>
            <person name="Castelle C.J."/>
            <person name="Singh A."/>
            <person name="Wilkins M.J."/>
            <person name="Williams K.H."/>
            <person name="Banfield J.F."/>
        </authorList>
    </citation>
    <scope>NUCLEOTIDE SEQUENCE [LARGE SCALE GENOMIC DNA]</scope>
</reference>
<sequence>GAGVKDVFTQKIPNVAKAGFNTSKNFFKGLFGIGN</sequence>
<feature type="non-terminal residue" evidence="1">
    <location>
        <position position="1"/>
    </location>
</feature>
<comment type="caution">
    <text evidence="1">The sequence shown here is derived from an EMBL/GenBank/DDBJ whole genome shotgun (WGS) entry which is preliminary data.</text>
</comment>
<name>A0A0G1QK42_9BACT</name>
<dbReference type="EMBL" id="LCKW01000005">
    <property type="protein sequence ID" value="KKU09045.1"/>
    <property type="molecule type" value="Genomic_DNA"/>
</dbReference>
<organism evidence="1 2">
    <name type="scientific">Candidatus Uhrbacteria bacterium GW2011_GWE2_45_35</name>
    <dbReference type="NCBI Taxonomy" id="1618993"/>
    <lineage>
        <taxon>Bacteria</taxon>
        <taxon>Candidatus Uhriibacteriota</taxon>
    </lineage>
</organism>